<comment type="catalytic activity">
    <reaction evidence="7">
        <text>serotonin + octadecanoyl-CoA = N-octadecanoyl-serotonin + CoA + H(+)</text>
        <dbReference type="Rhea" id="RHEA:51400"/>
        <dbReference type="ChEBI" id="CHEBI:15378"/>
        <dbReference type="ChEBI" id="CHEBI:57287"/>
        <dbReference type="ChEBI" id="CHEBI:57394"/>
        <dbReference type="ChEBI" id="CHEBI:134065"/>
        <dbReference type="ChEBI" id="CHEBI:350546"/>
    </reaction>
    <physiologicalReaction direction="left-to-right" evidence="7">
        <dbReference type="Rhea" id="RHEA:51401"/>
    </physiologicalReaction>
</comment>
<evidence type="ECO:0000313" key="14">
    <source>
        <dbReference type="Proteomes" id="UP000515160"/>
    </source>
</evidence>
<comment type="catalytic activity">
    <reaction evidence="12">
        <text>dopamine + hexadecanoyl-CoA = N-hexadecanoyl-dopamine + CoA + H(+)</text>
        <dbReference type="Rhea" id="RHEA:51376"/>
        <dbReference type="ChEBI" id="CHEBI:15378"/>
        <dbReference type="ChEBI" id="CHEBI:57287"/>
        <dbReference type="ChEBI" id="CHEBI:57379"/>
        <dbReference type="ChEBI" id="CHEBI:59905"/>
        <dbReference type="ChEBI" id="CHEBI:134058"/>
    </reaction>
    <physiologicalReaction direction="left-to-right" evidence="12">
        <dbReference type="Rhea" id="RHEA:51377"/>
    </physiologicalReaction>
</comment>
<evidence type="ECO:0000256" key="9">
    <source>
        <dbReference type="ARBA" id="ARBA00051711"/>
    </source>
</evidence>
<dbReference type="PANTHER" id="PTHR20905">
    <property type="entry name" value="N-ACETYLTRANSFERASE-RELATED"/>
    <property type="match status" value="1"/>
</dbReference>
<evidence type="ECO:0000256" key="3">
    <source>
        <dbReference type="ARBA" id="ARBA00037926"/>
    </source>
</evidence>
<protein>
    <recommendedName>
        <fullName evidence="5">aralkylamine N-acetyltransferase</fullName>
        <ecNumber evidence="5">2.3.1.87</ecNumber>
    </recommendedName>
</protein>
<accession>A0A6P8W3S9</accession>
<evidence type="ECO:0000256" key="4">
    <source>
        <dbReference type="ARBA" id="ARBA00038182"/>
    </source>
</evidence>
<dbReference type="OrthoDB" id="41532at2759"/>
<dbReference type="EC" id="2.3.1.87" evidence="5"/>
<keyword evidence="2" id="KW-0012">Acyltransferase</keyword>
<proteinExistence type="inferred from homology"/>
<comment type="catalytic activity">
    <reaction evidence="10">
        <text>serotonin + (9Z)-octadecenoyl-CoA = N-(9Z-octadecenoyl)-serotonin + CoA + H(+)</text>
        <dbReference type="Rhea" id="RHEA:51392"/>
        <dbReference type="ChEBI" id="CHEBI:15378"/>
        <dbReference type="ChEBI" id="CHEBI:57287"/>
        <dbReference type="ChEBI" id="CHEBI:57387"/>
        <dbReference type="ChEBI" id="CHEBI:134064"/>
        <dbReference type="ChEBI" id="CHEBI:350546"/>
    </reaction>
    <physiologicalReaction direction="left-to-right" evidence="10">
        <dbReference type="Rhea" id="RHEA:51393"/>
    </physiologicalReaction>
</comment>
<comment type="catalytic activity">
    <reaction evidence="13">
        <text>serotonin + acetyl-CoA = N-acetylserotonin + CoA + H(+)</text>
        <dbReference type="Rhea" id="RHEA:25217"/>
        <dbReference type="ChEBI" id="CHEBI:15378"/>
        <dbReference type="ChEBI" id="CHEBI:17697"/>
        <dbReference type="ChEBI" id="CHEBI:57287"/>
        <dbReference type="ChEBI" id="CHEBI:57288"/>
        <dbReference type="ChEBI" id="CHEBI:350546"/>
        <dbReference type="EC" id="2.3.1.87"/>
    </reaction>
    <physiologicalReaction direction="left-to-right" evidence="13">
        <dbReference type="Rhea" id="RHEA:25218"/>
    </physiologicalReaction>
</comment>
<comment type="similarity">
    <text evidence="4">Belongs to the acetyltransferase family. AANAT subfamily.</text>
</comment>
<comment type="catalytic activity">
    <reaction evidence="6">
        <text>dopamine + (9Z)-octadecenoyl-CoA = N-(9Z-octadecanoyl)-dopamine + CoA + H(+)</text>
        <dbReference type="Rhea" id="RHEA:51380"/>
        <dbReference type="ChEBI" id="CHEBI:15378"/>
        <dbReference type="ChEBI" id="CHEBI:31883"/>
        <dbReference type="ChEBI" id="CHEBI:57287"/>
        <dbReference type="ChEBI" id="CHEBI:57387"/>
        <dbReference type="ChEBI" id="CHEBI:59905"/>
    </reaction>
    <physiologicalReaction direction="left-to-right" evidence="6">
        <dbReference type="Rhea" id="RHEA:51381"/>
    </physiologicalReaction>
</comment>
<dbReference type="Proteomes" id="UP000515160">
    <property type="component" value="Chromosome 2L"/>
</dbReference>
<evidence type="ECO:0000256" key="7">
    <source>
        <dbReference type="ARBA" id="ARBA00050849"/>
    </source>
</evidence>
<organism evidence="14 15">
    <name type="scientific">Drosophila albomicans</name>
    <name type="common">Fruit fly</name>
    <dbReference type="NCBI Taxonomy" id="7291"/>
    <lineage>
        <taxon>Eukaryota</taxon>
        <taxon>Metazoa</taxon>
        <taxon>Ecdysozoa</taxon>
        <taxon>Arthropoda</taxon>
        <taxon>Hexapoda</taxon>
        <taxon>Insecta</taxon>
        <taxon>Pterygota</taxon>
        <taxon>Neoptera</taxon>
        <taxon>Endopterygota</taxon>
        <taxon>Diptera</taxon>
        <taxon>Brachycera</taxon>
        <taxon>Muscomorpha</taxon>
        <taxon>Ephydroidea</taxon>
        <taxon>Drosophilidae</taxon>
        <taxon>Drosophila</taxon>
    </lineage>
</organism>
<evidence type="ECO:0000256" key="13">
    <source>
        <dbReference type="ARBA" id="ARBA00052491"/>
    </source>
</evidence>
<dbReference type="GeneID" id="117563760"/>
<dbReference type="GO" id="GO:0004059">
    <property type="term" value="F:aralkylamine N-acetyltransferase activity"/>
    <property type="evidence" value="ECO:0007669"/>
    <property type="project" value="UniProtKB-EC"/>
</dbReference>
<evidence type="ECO:0000256" key="1">
    <source>
        <dbReference type="ARBA" id="ARBA00022679"/>
    </source>
</evidence>
<gene>
    <name evidence="15" type="primary">LOC117563760</name>
</gene>
<evidence type="ECO:0000256" key="11">
    <source>
        <dbReference type="ARBA" id="ARBA00052178"/>
    </source>
</evidence>
<dbReference type="InterPro" id="IPR016181">
    <property type="entry name" value="Acyl_CoA_acyltransferase"/>
</dbReference>
<sequence length="218" mass="24384">MTSITIRELRADDIDEFCRFLTVNFYGHEPVLQTPGDHKIVTDTPEKRETRLAIIRQGLSLVAVDSSNEGRIVGIAYAEEMVPNDLEINWNKVNEKKPKSFLDHVHLFLSGVEIRSKFFERFEASKALFLNILTVDATVCNQGIGRRLVAALIELGRSKGFPLIAVSCTSLYSTRVMSALGMSCVHSENYLDFKDEDGNVVLKPPAPHTSVNLMAMKL</sequence>
<evidence type="ECO:0000256" key="5">
    <source>
        <dbReference type="ARBA" id="ARBA00039114"/>
    </source>
</evidence>
<dbReference type="SUPFAM" id="SSF55729">
    <property type="entry name" value="Acyl-CoA N-acyltransferases (Nat)"/>
    <property type="match status" value="1"/>
</dbReference>
<dbReference type="PANTHER" id="PTHR20905:SF1">
    <property type="entry name" value="AT07410P-RELATED"/>
    <property type="match status" value="1"/>
</dbReference>
<evidence type="ECO:0000256" key="12">
    <source>
        <dbReference type="ARBA" id="ARBA00052335"/>
    </source>
</evidence>
<keyword evidence="1" id="KW-0808">Transferase</keyword>
<dbReference type="Gene3D" id="3.40.630.30">
    <property type="match status" value="1"/>
</dbReference>
<evidence type="ECO:0000256" key="6">
    <source>
        <dbReference type="ARBA" id="ARBA00050189"/>
    </source>
</evidence>
<comment type="pathway">
    <text evidence="3">Aromatic compound metabolism; melatonin biosynthesis; melatonin from serotonin: step 1/2.</text>
</comment>
<dbReference type="RefSeq" id="XP_034098154.2">
    <property type="nucleotide sequence ID" value="XM_034242263.2"/>
</dbReference>
<name>A0A6P8W3S9_DROAB</name>
<evidence type="ECO:0000256" key="8">
    <source>
        <dbReference type="ARBA" id="ARBA00051284"/>
    </source>
</evidence>
<evidence type="ECO:0000256" key="10">
    <source>
        <dbReference type="ARBA" id="ARBA00051823"/>
    </source>
</evidence>
<dbReference type="FunFam" id="3.40.630.30:FF:000046">
    <property type="entry name" value="Dopamine N-acetyltransferase"/>
    <property type="match status" value="1"/>
</dbReference>
<keyword evidence="14" id="KW-1185">Reference proteome</keyword>
<evidence type="ECO:0000256" key="2">
    <source>
        <dbReference type="ARBA" id="ARBA00023315"/>
    </source>
</evidence>
<evidence type="ECO:0000313" key="15">
    <source>
        <dbReference type="RefSeq" id="XP_034098154.2"/>
    </source>
</evidence>
<dbReference type="AlphaFoldDB" id="A0A6P8W3S9"/>
<comment type="catalytic activity">
    <reaction evidence="8">
        <text>serotonin + (5Z,8Z,11Z,14Z)-eicosatetraenoyl-CoA = N-[(5Z,8Z,11Z,14Z)-eicosatetraenoyl]-serotonin + CoA + H(+)</text>
        <dbReference type="Rhea" id="RHEA:51396"/>
        <dbReference type="ChEBI" id="CHEBI:15378"/>
        <dbReference type="ChEBI" id="CHEBI:57287"/>
        <dbReference type="ChEBI" id="CHEBI:57368"/>
        <dbReference type="ChEBI" id="CHEBI:132255"/>
        <dbReference type="ChEBI" id="CHEBI:350546"/>
    </reaction>
    <physiologicalReaction direction="left-to-right" evidence="8">
        <dbReference type="Rhea" id="RHEA:51397"/>
    </physiologicalReaction>
</comment>
<reference evidence="15" key="1">
    <citation type="submission" date="2025-08" db="UniProtKB">
        <authorList>
            <consortium name="RefSeq"/>
        </authorList>
    </citation>
    <scope>IDENTIFICATION</scope>
    <source>
        <strain evidence="15">15112-1751.03</strain>
        <tissue evidence="15">Whole Adult</tissue>
    </source>
</reference>
<comment type="catalytic activity">
    <reaction evidence="11">
        <text>serotonin + hexadecanoyl-CoA = N-hexadecanoyl-serotonin + CoA + H(+)</text>
        <dbReference type="Rhea" id="RHEA:51384"/>
        <dbReference type="ChEBI" id="CHEBI:15378"/>
        <dbReference type="ChEBI" id="CHEBI:57287"/>
        <dbReference type="ChEBI" id="CHEBI:57379"/>
        <dbReference type="ChEBI" id="CHEBI:134059"/>
        <dbReference type="ChEBI" id="CHEBI:350546"/>
    </reaction>
    <physiologicalReaction direction="left-to-right" evidence="11">
        <dbReference type="Rhea" id="RHEA:51385"/>
    </physiologicalReaction>
</comment>
<comment type="catalytic activity">
    <reaction evidence="9">
        <text>dopamine + acetyl-CoA = N-acetyldopamine + CoA + H(+)</text>
        <dbReference type="Rhea" id="RHEA:51388"/>
        <dbReference type="ChEBI" id="CHEBI:15378"/>
        <dbReference type="ChEBI" id="CHEBI:57287"/>
        <dbReference type="ChEBI" id="CHEBI:57288"/>
        <dbReference type="ChEBI" id="CHEBI:59905"/>
        <dbReference type="ChEBI" id="CHEBI:125678"/>
    </reaction>
    <physiologicalReaction direction="left-to-right" evidence="9">
        <dbReference type="Rhea" id="RHEA:51389"/>
    </physiologicalReaction>
</comment>